<reference evidence="2" key="2">
    <citation type="submission" date="2025-09" db="UniProtKB">
        <authorList>
            <consortium name="Ensembl"/>
        </authorList>
    </citation>
    <scope>IDENTIFICATION</scope>
</reference>
<dbReference type="SUPFAM" id="SSF56672">
    <property type="entry name" value="DNA/RNA polymerases"/>
    <property type="match status" value="1"/>
</dbReference>
<organism evidence="2 3">
    <name type="scientific">Oryzias melastigma</name>
    <name type="common">Marine medaka</name>
    <dbReference type="NCBI Taxonomy" id="30732"/>
    <lineage>
        <taxon>Eukaryota</taxon>
        <taxon>Metazoa</taxon>
        <taxon>Chordata</taxon>
        <taxon>Craniata</taxon>
        <taxon>Vertebrata</taxon>
        <taxon>Euteleostomi</taxon>
        <taxon>Actinopterygii</taxon>
        <taxon>Neopterygii</taxon>
        <taxon>Teleostei</taxon>
        <taxon>Neoteleostei</taxon>
        <taxon>Acanthomorphata</taxon>
        <taxon>Ovalentaria</taxon>
        <taxon>Atherinomorphae</taxon>
        <taxon>Beloniformes</taxon>
        <taxon>Adrianichthyidae</taxon>
        <taxon>Oryziinae</taxon>
        <taxon>Oryzias</taxon>
    </lineage>
</organism>
<sequence length="145" mass="16039">MTVYRPWTEQESTDACSGLAVLTWNPDAEIAFHDLKQKLTGSTVLALPDYSKSFIQTVDCKDSFMTSLLGQMYGGKLRPIAYYSKRLDPVAKALPPCVQAVCAAVYPTSASDLLDRLLEVRTERVKKRDVLHGLDPTYIDAIGVP</sequence>
<feature type="domain" description="Reverse transcriptase/retrotransposon-derived protein RNase H-like" evidence="1">
    <location>
        <begin position="24"/>
        <end position="106"/>
    </location>
</feature>
<dbReference type="InterPro" id="IPR043502">
    <property type="entry name" value="DNA/RNA_pol_sf"/>
</dbReference>
<accession>A0A3B3BNG4</accession>
<dbReference type="PANTHER" id="PTHR33064:SF37">
    <property type="entry name" value="RIBONUCLEASE H"/>
    <property type="match status" value="1"/>
</dbReference>
<name>A0A3B3BNG4_ORYME</name>
<evidence type="ECO:0000259" key="1">
    <source>
        <dbReference type="Pfam" id="PF17919"/>
    </source>
</evidence>
<keyword evidence="3" id="KW-1185">Reference proteome</keyword>
<dbReference type="Gene3D" id="3.10.20.370">
    <property type="match status" value="1"/>
</dbReference>
<dbReference type="PANTHER" id="PTHR33064">
    <property type="entry name" value="POL PROTEIN"/>
    <property type="match status" value="1"/>
</dbReference>
<dbReference type="PaxDb" id="30732-ENSOMEP00000006834"/>
<dbReference type="AlphaFoldDB" id="A0A3B3BNG4"/>
<dbReference type="Ensembl" id="ENSOMET00000005139.1">
    <property type="protein sequence ID" value="ENSOMEP00000006834.1"/>
    <property type="gene ID" value="ENSOMEG00000007897.1"/>
</dbReference>
<reference evidence="2" key="1">
    <citation type="submission" date="2025-08" db="UniProtKB">
        <authorList>
            <consortium name="Ensembl"/>
        </authorList>
    </citation>
    <scope>IDENTIFICATION</scope>
</reference>
<dbReference type="GeneTree" id="ENSGT00980000198749"/>
<dbReference type="OMA" id="PWTEQES"/>
<evidence type="ECO:0000313" key="2">
    <source>
        <dbReference type="Ensembl" id="ENSOMEP00000006834.1"/>
    </source>
</evidence>
<evidence type="ECO:0000313" key="3">
    <source>
        <dbReference type="Proteomes" id="UP000261560"/>
    </source>
</evidence>
<dbReference type="InterPro" id="IPR041577">
    <property type="entry name" value="RT_RNaseH_2"/>
</dbReference>
<dbReference type="Pfam" id="PF17919">
    <property type="entry name" value="RT_RNaseH_2"/>
    <property type="match status" value="1"/>
</dbReference>
<dbReference type="STRING" id="30732.ENSOMEP00000006834"/>
<protein>
    <recommendedName>
        <fullName evidence="1">Reverse transcriptase/retrotransposon-derived protein RNase H-like domain-containing protein</fullName>
    </recommendedName>
</protein>
<proteinExistence type="predicted"/>
<dbReference type="InterPro" id="IPR051320">
    <property type="entry name" value="Viral_Replic_Matur_Polypro"/>
</dbReference>
<dbReference type="Proteomes" id="UP000261560">
    <property type="component" value="Unplaced"/>
</dbReference>